<evidence type="ECO:0000313" key="2">
    <source>
        <dbReference type="EMBL" id="ARF13556.1"/>
    </source>
</evidence>
<feature type="transmembrane region" description="Helical" evidence="1">
    <location>
        <begin position="36"/>
        <end position="55"/>
    </location>
</feature>
<dbReference type="EMBL" id="CP015108">
    <property type="protein sequence ID" value="ARF13556.1"/>
    <property type="molecule type" value="Genomic_DNA"/>
</dbReference>
<gene>
    <name evidence="2" type="ORF">SporoS204_04905</name>
</gene>
<name>A0ABM6JTL1_SPOUR</name>
<dbReference type="RefSeq" id="WP_029054487.1">
    <property type="nucleotide sequence ID" value="NZ_CP015108.1"/>
</dbReference>
<feature type="transmembrane region" description="Helical" evidence="1">
    <location>
        <begin position="61"/>
        <end position="81"/>
    </location>
</feature>
<evidence type="ECO:0000256" key="1">
    <source>
        <dbReference type="SAM" id="Phobius"/>
    </source>
</evidence>
<feature type="transmembrane region" description="Helical" evidence="1">
    <location>
        <begin position="123"/>
        <end position="141"/>
    </location>
</feature>
<keyword evidence="1" id="KW-0812">Transmembrane</keyword>
<protein>
    <recommendedName>
        <fullName evidence="4">Integral inner membrane protein</fullName>
    </recommendedName>
</protein>
<feature type="transmembrane region" description="Helical" evidence="1">
    <location>
        <begin position="153"/>
        <end position="173"/>
    </location>
</feature>
<keyword evidence="1" id="KW-0472">Membrane</keyword>
<feature type="transmembrane region" description="Helical" evidence="1">
    <location>
        <begin position="6"/>
        <end position="29"/>
    </location>
</feature>
<proteinExistence type="predicted"/>
<sequence>MNFIAWTIIACEIGFWVVILAGLITRYVFNKKRLGLFFLALTPVIDLLLLVVTATDLYNGAVATQVHAIAAIYLGVSIAFGKSMIRWADERFLYYIKKQGTKPAKKTGYAHARHSVKGALQHVLALIIGGGFLFIMIYLIGDANKTEALSQMLKLWALIVGLDMVVSLSYFIWPRAEKVNRYR</sequence>
<evidence type="ECO:0000313" key="3">
    <source>
        <dbReference type="Proteomes" id="UP000192486"/>
    </source>
</evidence>
<reference evidence="2 3" key="1">
    <citation type="submission" date="2016-04" db="EMBL/GenBank/DDBJ databases">
        <title>Comparative Genomics and Epigenetics of Sporosarcina ureae.</title>
        <authorList>
            <person name="Oliver A.S."/>
            <person name="Cooper K.K."/>
        </authorList>
    </citation>
    <scope>NUCLEOTIDE SEQUENCE [LARGE SCALE GENOMIC DNA]</scope>
    <source>
        <strain evidence="2 3">S204</strain>
    </source>
</reference>
<evidence type="ECO:0008006" key="4">
    <source>
        <dbReference type="Google" id="ProtNLM"/>
    </source>
</evidence>
<accession>A0ABM6JTL1</accession>
<keyword evidence="1" id="KW-1133">Transmembrane helix</keyword>
<keyword evidence="3" id="KW-1185">Reference proteome</keyword>
<organism evidence="2 3">
    <name type="scientific">Sporosarcina ureae</name>
    <dbReference type="NCBI Taxonomy" id="1571"/>
    <lineage>
        <taxon>Bacteria</taxon>
        <taxon>Bacillati</taxon>
        <taxon>Bacillota</taxon>
        <taxon>Bacilli</taxon>
        <taxon>Bacillales</taxon>
        <taxon>Caryophanaceae</taxon>
        <taxon>Sporosarcina</taxon>
    </lineage>
</organism>
<dbReference type="Proteomes" id="UP000192486">
    <property type="component" value="Chromosome"/>
</dbReference>